<dbReference type="EMBL" id="JBHRSE010000035">
    <property type="protein sequence ID" value="MFC3023234.1"/>
    <property type="molecule type" value="Genomic_DNA"/>
</dbReference>
<dbReference type="RefSeq" id="WP_123016955.1">
    <property type="nucleotide sequence ID" value="NZ_AP024911.1"/>
</dbReference>
<dbReference type="NCBIfam" id="TIGR01626">
    <property type="entry name" value="ytfJ_HI0045"/>
    <property type="match status" value="1"/>
</dbReference>
<evidence type="ECO:0000313" key="2">
    <source>
        <dbReference type="EMBL" id="MFC3023234.1"/>
    </source>
</evidence>
<name>A0ABV7C7V3_9VIBR</name>
<keyword evidence="1" id="KW-0732">Signal</keyword>
<reference evidence="3" key="1">
    <citation type="journal article" date="2019" name="Int. J. Syst. Evol. Microbiol.">
        <title>The Global Catalogue of Microorganisms (GCM) 10K type strain sequencing project: providing services to taxonomists for standard genome sequencing and annotation.</title>
        <authorList>
            <consortium name="The Broad Institute Genomics Platform"/>
            <consortium name="The Broad Institute Genome Sequencing Center for Infectious Disease"/>
            <person name="Wu L."/>
            <person name="Ma J."/>
        </authorList>
    </citation>
    <scope>NUCLEOTIDE SEQUENCE [LARGE SCALE GENOMIC DNA]</scope>
    <source>
        <strain evidence="3">KCTC 62784</strain>
    </source>
</reference>
<dbReference type="InterPro" id="IPR006513">
    <property type="entry name" value="YtfJ_HI0045"/>
</dbReference>
<dbReference type="SUPFAM" id="SSF52833">
    <property type="entry name" value="Thioredoxin-like"/>
    <property type="match status" value="1"/>
</dbReference>
<feature type="chain" id="PRO_5047106064" evidence="1">
    <location>
        <begin position="30"/>
        <end position="194"/>
    </location>
</feature>
<dbReference type="Pfam" id="PF09695">
    <property type="entry name" value="YtfJ_HI0045"/>
    <property type="match status" value="1"/>
</dbReference>
<feature type="signal peptide" evidence="1">
    <location>
        <begin position="1"/>
        <end position="29"/>
    </location>
</feature>
<gene>
    <name evidence="2" type="ORF">ACFODT_05290</name>
</gene>
<dbReference type="Gene3D" id="3.40.30.10">
    <property type="entry name" value="Glutaredoxin"/>
    <property type="match status" value="1"/>
</dbReference>
<comment type="caution">
    <text evidence="2">The sequence shown here is derived from an EMBL/GenBank/DDBJ whole genome shotgun (WGS) entry which is preliminary data.</text>
</comment>
<keyword evidence="3" id="KW-1185">Reference proteome</keyword>
<proteinExistence type="predicted"/>
<protein>
    <submittedName>
        <fullName evidence="2">YtfJ family protein</fullName>
    </submittedName>
</protein>
<dbReference type="InterPro" id="IPR036249">
    <property type="entry name" value="Thioredoxin-like_sf"/>
</dbReference>
<sequence length="194" mass="21477">MFTWLGNASLLARAGLLASLILLSCAAQAQMVSVQHRIPLVSVTDKGAITLQQQQGVFSPWSSHILLGKVRIIELVPGKAEARILNPHLLHAIARADFDSTQYQTTAIINASDAFWGTGMFVKSSAIALKKQYPWMSIIYDEDGQVAQHWQLAHHQPATLVVDKQGVVRYLKHGTLSYHNINVLIHIVAQLLQR</sequence>
<evidence type="ECO:0000256" key="1">
    <source>
        <dbReference type="SAM" id="SignalP"/>
    </source>
</evidence>
<organism evidence="2 3">
    <name type="scientific">Vibrio zhugei</name>
    <dbReference type="NCBI Taxonomy" id="2479546"/>
    <lineage>
        <taxon>Bacteria</taxon>
        <taxon>Pseudomonadati</taxon>
        <taxon>Pseudomonadota</taxon>
        <taxon>Gammaproteobacteria</taxon>
        <taxon>Vibrionales</taxon>
        <taxon>Vibrionaceae</taxon>
        <taxon>Vibrio</taxon>
    </lineage>
</organism>
<evidence type="ECO:0000313" key="3">
    <source>
        <dbReference type="Proteomes" id="UP001595384"/>
    </source>
</evidence>
<accession>A0ABV7C7V3</accession>
<dbReference type="Proteomes" id="UP001595384">
    <property type="component" value="Unassembled WGS sequence"/>
</dbReference>